<feature type="compositionally biased region" description="Low complexity" evidence="1">
    <location>
        <begin position="236"/>
        <end position="248"/>
    </location>
</feature>
<comment type="caution">
    <text evidence="2">The sequence shown here is derived from an EMBL/GenBank/DDBJ whole genome shotgun (WGS) entry which is preliminary data.</text>
</comment>
<feature type="compositionally biased region" description="Basic and acidic residues" evidence="1">
    <location>
        <begin position="215"/>
        <end position="235"/>
    </location>
</feature>
<dbReference type="Proteomes" id="UP001516464">
    <property type="component" value="Unassembled WGS sequence"/>
</dbReference>
<sequence>MILPIVFYMILVAMSNDQRKKLYVMEGEPIAVIPSPGPGGEVRLCETSEGLEYATMNPQTGEWSAMSTSPEIYTIPVNADIPTAKWENTTQQQSWEQPTAQSWQQPSVQTWQQSAGQTWQQPSVQTWEQPPSQTWQQPAAPMWEQSSGQTWQQPSGQVSGGYMTGTSENAMVGAELPAGTIVGVADQGTSSAIVKNEAMNGSNSTSTTTKPSDSQSKKEKDEEKGLSGSNKKTDKSNSSNKSKAKSNSAAGMSILTGCVCLVSAALLF</sequence>
<name>A0ABQ7HX44_9MICR</name>
<evidence type="ECO:0000256" key="1">
    <source>
        <dbReference type="SAM" id="MobiDB-lite"/>
    </source>
</evidence>
<feature type="compositionally biased region" description="Polar residues" evidence="1">
    <location>
        <begin position="196"/>
        <end position="209"/>
    </location>
</feature>
<feature type="compositionally biased region" description="Polar residues" evidence="1">
    <location>
        <begin position="115"/>
        <end position="137"/>
    </location>
</feature>
<feature type="region of interest" description="Disordered" evidence="1">
    <location>
        <begin position="196"/>
        <end position="248"/>
    </location>
</feature>
<organism evidence="2 3">
    <name type="scientific">Astathelohania contejeani</name>
    <dbReference type="NCBI Taxonomy" id="164912"/>
    <lineage>
        <taxon>Eukaryota</taxon>
        <taxon>Fungi</taxon>
        <taxon>Fungi incertae sedis</taxon>
        <taxon>Microsporidia</taxon>
        <taxon>Astathelohaniidae</taxon>
        <taxon>Astathelohania</taxon>
    </lineage>
</organism>
<keyword evidence="3" id="KW-1185">Reference proteome</keyword>
<evidence type="ECO:0000313" key="3">
    <source>
        <dbReference type="Proteomes" id="UP001516464"/>
    </source>
</evidence>
<feature type="compositionally biased region" description="Polar residues" evidence="1">
    <location>
        <begin position="144"/>
        <end position="157"/>
    </location>
</feature>
<accession>A0ABQ7HX44</accession>
<proteinExistence type="predicted"/>
<gene>
    <name evidence="2" type="ORF">TCON_2050</name>
</gene>
<dbReference type="EMBL" id="SBIQ01000192">
    <property type="protein sequence ID" value="KAF7682733.1"/>
    <property type="molecule type" value="Genomic_DNA"/>
</dbReference>
<evidence type="ECO:0000313" key="2">
    <source>
        <dbReference type="EMBL" id="KAF7682733.1"/>
    </source>
</evidence>
<feature type="region of interest" description="Disordered" evidence="1">
    <location>
        <begin position="115"/>
        <end position="164"/>
    </location>
</feature>
<reference evidence="2 3" key="1">
    <citation type="submission" date="2019-01" db="EMBL/GenBank/DDBJ databases">
        <title>Genomes sequencing and comparative genomics of infectious freshwater microsporidia, Cucumispora dikerogammari and Thelohania contejeani.</title>
        <authorList>
            <person name="Cormier A."/>
            <person name="Giraud I."/>
            <person name="Wattier R."/>
            <person name="Teixeira M."/>
            <person name="Grandjean F."/>
            <person name="Rigaud T."/>
            <person name="Cordaux R."/>
        </authorList>
    </citation>
    <scope>NUCLEOTIDE SEQUENCE [LARGE SCALE GENOMIC DNA]</scope>
    <source>
        <strain evidence="2">T1</strain>
        <tissue evidence="2">Spores</tissue>
    </source>
</reference>
<protein>
    <submittedName>
        <fullName evidence="2">Uncharacterized protein</fullName>
    </submittedName>
</protein>